<protein>
    <submittedName>
        <fullName evidence="1">Uncharacterized protein</fullName>
    </submittedName>
</protein>
<proteinExistence type="predicted"/>
<sequence length="96" mass="10027">MIRVMELSGESDVIGMTDSPEMYCAGVYNGGNVWPPTTGDTSRSTVSGSYKDGGGVTGSGTTSRRRGTVKPSMDPTDLAETCSSVDENSKYSPSMS</sequence>
<dbReference type="Proteomes" id="UP001056120">
    <property type="component" value="Linkage Group LG27"/>
</dbReference>
<reference evidence="1 2" key="2">
    <citation type="journal article" date="2022" name="Mol. Ecol. Resour.">
        <title>The genomes of chicory, endive, great burdock and yacon provide insights into Asteraceae paleo-polyploidization history and plant inulin production.</title>
        <authorList>
            <person name="Fan W."/>
            <person name="Wang S."/>
            <person name="Wang H."/>
            <person name="Wang A."/>
            <person name="Jiang F."/>
            <person name="Liu H."/>
            <person name="Zhao H."/>
            <person name="Xu D."/>
            <person name="Zhang Y."/>
        </authorList>
    </citation>
    <scope>NUCLEOTIDE SEQUENCE [LARGE SCALE GENOMIC DNA]</scope>
    <source>
        <strain evidence="2">cv. Yunnan</strain>
        <tissue evidence="1">Leaves</tissue>
    </source>
</reference>
<accession>A0ACB8YQG5</accession>
<dbReference type="EMBL" id="CM042044">
    <property type="protein sequence ID" value="KAI3687363.1"/>
    <property type="molecule type" value="Genomic_DNA"/>
</dbReference>
<comment type="caution">
    <text evidence="1">The sequence shown here is derived from an EMBL/GenBank/DDBJ whole genome shotgun (WGS) entry which is preliminary data.</text>
</comment>
<reference evidence="2" key="1">
    <citation type="journal article" date="2022" name="Mol. Ecol. Resour.">
        <title>The genomes of chicory, endive, great burdock and yacon provide insights into Asteraceae palaeo-polyploidization history and plant inulin production.</title>
        <authorList>
            <person name="Fan W."/>
            <person name="Wang S."/>
            <person name="Wang H."/>
            <person name="Wang A."/>
            <person name="Jiang F."/>
            <person name="Liu H."/>
            <person name="Zhao H."/>
            <person name="Xu D."/>
            <person name="Zhang Y."/>
        </authorList>
    </citation>
    <scope>NUCLEOTIDE SEQUENCE [LARGE SCALE GENOMIC DNA]</scope>
    <source>
        <strain evidence="2">cv. Yunnan</strain>
    </source>
</reference>
<evidence type="ECO:0000313" key="2">
    <source>
        <dbReference type="Proteomes" id="UP001056120"/>
    </source>
</evidence>
<keyword evidence="2" id="KW-1185">Reference proteome</keyword>
<evidence type="ECO:0000313" key="1">
    <source>
        <dbReference type="EMBL" id="KAI3687363.1"/>
    </source>
</evidence>
<gene>
    <name evidence="1" type="ORF">L1987_81058</name>
</gene>
<name>A0ACB8YQG5_9ASTR</name>
<organism evidence="1 2">
    <name type="scientific">Smallanthus sonchifolius</name>
    <dbReference type="NCBI Taxonomy" id="185202"/>
    <lineage>
        <taxon>Eukaryota</taxon>
        <taxon>Viridiplantae</taxon>
        <taxon>Streptophyta</taxon>
        <taxon>Embryophyta</taxon>
        <taxon>Tracheophyta</taxon>
        <taxon>Spermatophyta</taxon>
        <taxon>Magnoliopsida</taxon>
        <taxon>eudicotyledons</taxon>
        <taxon>Gunneridae</taxon>
        <taxon>Pentapetalae</taxon>
        <taxon>asterids</taxon>
        <taxon>campanulids</taxon>
        <taxon>Asterales</taxon>
        <taxon>Asteraceae</taxon>
        <taxon>Asteroideae</taxon>
        <taxon>Heliantheae alliance</taxon>
        <taxon>Millerieae</taxon>
        <taxon>Smallanthus</taxon>
    </lineage>
</organism>